<name>A0A0V0QXY3_PSEPJ</name>
<evidence type="ECO:0000313" key="2">
    <source>
        <dbReference type="Proteomes" id="UP000054937"/>
    </source>
</evidence>
<proteinExistence type="predicted"/>
<keyword evidence="2" id="KW-1185">Reference proteome</keyword>
<gene>
    <name evidence="1" type="ORF">PPERSA_00369</name>
</gene>
<dbReference type="EMBL" id="LDAU01000085">
    <property type="protein sequence ID" value="KRX07212.1"/>
    <property type="molecule type" value="Genomic_DNA"/>
</dbReference>
<protein>
    <submittedName>
        <fullName evidence="1">Uncharacterized protein</fullName>
    </submittedName>
</protein>
<evidence type="ECO:0000313" key="1">
    <source>
        <dbReference type="EMBL" id="KRX07212.1"/>
    </source>
</evidence>
<reference evidence="1 2" key="1">
    <citation type="journal article" date="2015" name="Sci. Rep.">
        <title>Genome of the facultative scuticociliatosis pathogen Pseudocohnilembus persalinus provides insight into its virulence through horizontal gene transfer.</title>
        <authorList>
            <person name="Xiong J."/>
            <person name="Wang G."/>
            <person name="Cheng J."/>
            <person name="Tian M."/>
            <person name="Pan X."/>
            <person name="Warren A."/>
            <person name="Jiang C."/>
            <person name="Yuan D."/>
            <person name="Miao W."/>
        </authorList>
    </citation>
    <scope>NUCLEOTIDE SEQUENCE [LARGE SCALE GENOMIC DNA]</scope>
    <source>
        <strain evidence="1">36N120E</strain>
    </source>
</reference>
<accession>A0A0V0QXY3</accession>
<dbReference type="InParanoid" id="A0A0V0QXY3"/>
<dbReference type="AlphaFoldDB" id="A0A0V0QXY3"/>
<sequence length="111" mass="13109">MLYQQILSNKKSKFQNFLNLTNSAHIIELEQIEAIKIVNILQNGSRHRKTLHNIEKSNFLYSQLKEASKIPGPGQYLRLFINQLCCQRIFKKAQRKKGQITFSLNKRFIFK</sequence>
<comment type="caution">
    <text evidence="1">The sequence shown here is derived from an EMBL/GenBank/DDBJ whole genome shotgun (WGS) entry which is preliminary data.</text>
</comment>
<organism evidence="1 2">
    <name type="scientific">Pseudocohnilembus persalinus</name>
    <name type="common">Ciliate</name>
    <dbReference type="NCBI Taxonomy" id="266149"/>
    <lineage>
        <taxon>Eukaryota</taxon>
        <taxon>Sar</taxon>
        <taxon>Alveolata</taxon>
        <taxon>Ciliophora</taxon>
        <taxon>Intramacronucleata</taxon>
        <taxon>Oligohymenophorea</taxon>
        <taxon>Scuticociliatia</taxon>
        <taxon>Philasterida</taxon>
        <taxon>Pseudocohnilembidae</taxon>
        <taxon>Pseudocohnilembus</taxon>
    </lineage>
</organism>
<dbReference type="Proteomes" id="UP000054937">
    <property type="component" value="Unassembled WGS sequence"/>
</dbReference>